<dbReference type="GO" id="GO:0004386">
    <property type="term" value="F:helicase activity"/>
    <property type="evidence" value="ECO:0007669"/>
    <property type="project" value="UniProtKB-KW"/>
</dbReference>
<dbReference type="GO" id="GO:0016817">
    <property type="term" value="F:hydrolase activity, acting on acid anhydrides"/>
    <property type="evidence" value="ECO:0007669"/>
    <property type="project" value="InterPro"/>
</dbReference>
<dbReference type="Pfam" id="PF08707">
    <property type="entry name" value="PriCT_2"/>
    <property type="match status" value="1"/>
</dbReference>
<feature type="domain" description="Primase C-terminal 2" evidence="2">
    <location>
        <begin position="323"/>
        <end position="397"/>
    </location>
</feature>
<gene>
    <name evidence="3" type="ORF">Catovirus_1_149</name>
</gene>
<dbReference type="InterPro" id="IPR014819">
    <property type="entry name" value="PriCT_2"/>
</dbReference>
<sequence>MNKLILFTEKNFFGLSENIKYCRNDVTQKVKIGVNVIDKKYDRKTKKYMENYVCHRFAGFDTYEALFDCMQKLDDQKRCLFEIIQDNCKPYLDVEYDPQQHPDIKPSIINNIISDIIKIFNVKYKLKLEEQDIIVCNAHKYRDNVIIKYSWHIIVSPLKYNCVYQNNNFNNENSAADLVFCLCEMDFSYIEIIDRSVYSKFREMRMFLCNKIPTEIRVLKWNDYDIKDMDFKTYSRSLINYIDPNLEIISLETAYRPNPDTFFKSKKELEDIDKKKKLFEKEKINRVNKMKENDKLAEKKSNKKTNNKKTSSKILDRYKFVEEIVDNIADYRSDKYNQWIKIKWALKNQSVVDNEDYFKIFDNFSKKSAKYDFSEVEQVWNNNMYRSDGLTLGTIIMMLREDNSEAYDYILKKYISYDSTKIIDQFYNPDVTKYFKNIVNYDDINTHDYAIAKGQKGCFIKIDMAMGKTDTLFKQIRIHNNKMLTKNIVNKGADGTFLNYDKIYNRILVISHRRTLVSKFYADLTALNFETYYQYKSKSTIYTNRLIIQLDSLHKVNLEAFDLVILDECESLFSHFKYGKMKNKNANINALNHFIKTANRVMLMDANMSIKTFEIMKDIDNLDNYTLVINAHKKLNDWELVFINGAEQTDMIKKDLENGNNFCVASLSKAMIDSHYSILAPDSLIYSSETDNDEKTKDIMNINESWKNKNIIYTPTISSGVSCTIKDQFKHIYGYSTNMSALATDFIQMLRRIRHPTEHSFFVYNDSVPYYTSLLSIEEIEKYIQYTHIIGNCHDIVSDIPKYINDNKCVIEKNLAYKIHIYNILEEEINKRYFKEVLIYLAKGKGMKIVEDNSCKKSNKEFKTEVNKIKEKNEEKEIEHIFKSDILNNEEYEYINNLITKEEKITSDQRYSHKLKTMLMKFKYDNEKYEKLSDEHKKQLVMFMNNDDNYNKFVNNCVINVDEAEIDKRIENVRQKDINRRKEKEAHEYKLYYRQHFLINKMLQLVGFKSIKDKNKYTVDSINNKIKANNKELIAIVNEIMYIDKNPSKTAINIKTIGSIIRKFYGITFKGTSTCKKKIKYHAYTLENMIDWNTAFYPNLLKGKKFDEYAFD</sequence>
<evidence type="ECO:0000259" key="2">
    <source>
        <dbReference type="Pfam" id="PF08707"/>
    </source>
</evidence>
<keyword evidence="3" id="KW-0067">ATP-binding</keyword>
<keyword evidence="3" id="KW-0378">Hydrolase</keyword>
<keyword evidence="3" id="KW-0347">Helicase</keyword>
<protein>
    <submittedName>
        <fullName evidence="3">Superfamily II helicase</fullName>
    </submittedName>
</protein>
<dbReference type="InterPro" id="IPR027417">
    <property type="entry name" value="P-loop_NTPase"/>
</dbReference>
<evidence type="ECO:0000256" key="1">
    <source>
        <dbReference type="SAM" id="MobiDB-lite"/>
    </source>
</evidence>
<feature type="compositionally biased region" description="Basic residues" evidence="1">
    <location>
        <begin position="301"/>
        <end position="310"/>
    </location>
</feature>
<dbReference type="Gene3D" id="3.40.50.300">
    <property type="entry name" value="P-loop containing nucleotide triphosphate hydrolases"/>
    <property type="match status" value="1"/>
</dbReference>
<name>A0A1V0S8R7_9VIRU</name>
<feature type="region of interest" description="Disordered" evidence="1">
    <location>
        <begin position="290"/>
        <end position="310"/>
    </location>
</feature>
<keyword evidence="3" id="KW-0547">Nucleotide-binding</keyword>
<reference evidence="3" key="1">
    <citation type="journal article" date="2017" name="Science">
        <title>Giant viruses with an expanded complement of translation system components.</title>
        <authorList>
            <person name="Schulz F."/>
            <person name="Yutin N."/>
            <person name="Ivanova N.N."/>
            <person name="Ortega D.R."/>
            <person name="Lee T.K."/>
            <person name="Vierheilig J."/>
            <person name="Daims H."/>
            <person name="Horn M."/>
            <person name="Wagner M."/>
            <person name="Jensen G.J."/>
            <person name="Kyrpides N.C."/>
            <person name="Koonin E.V."/>
            <person name="Woyke T."/>
        </authorList>
    </citation>
    <scope>NUCLEOTIDE SEQUENCE</scope>
    <source>
        <strain evidence="3">CTV1</strain>
    </source>
</reference>
<dbReference type="EMBL" id="KY684083">
    <property type="protein sequence ID" value="ARF08099.1"/>
    <property type="molecule type" value="Genomic_DNA"/>
</dbReference>
<proteinExistence type="predicted"/>
<feature type="compositionally biased region" description="Basic and acidic residues" evidence="1">
    <location>
        <begin position="290"/>
        <end position="300"/>
    </location>
</feature>
<evidence type="ECO:0000313" key="3">
    <source>
        <dbReference type="EMBL" id="ARF08099.1"/>
    </source>
</evidence>
<dbReference type="SUPFAM" id="SSF52540">
    <property type="entry name" value="P-loop containing nucleoside triphosphate hydrolases"/>
    <property type="match status" value="1"/>
</dbReference>
<accession>A0A1V0S8R7</accession>
<organism evidence="3">
    <name type="scientific">Catovirus CTV1</name>
    <dbReference type="NCBI Taxonomy" id="1977631"/>
    <lineage>
        <taxon>Viruses</taxon>
        <taxon>Varidnaviria</taxon>
        <taxon>Bamfordvirae</taxon>
        <taxon>Nucleocytoviricota</taxon>
        <taxon>Megaviricetes</taxon>
        <taxon>Imitervirales</taxon>
        <taxon>Mimiviridae</taxon>
        <taxon>Klosneuvirinae</taxon>
        <taxon>Catovirus</taxon>
    </lineage>
</organism>